<evidence type="ECO:0000313" key="1">
    <source>
        <dbReference type="EMBL" id="SBQ42497.1"/>
    </source>
</evidence>
<proteinExistence type="predicted"/>
<gene>
    <name evidence="1" type="primary">Nfu_g_1_013734</name>
</gene>
<accession>A0A1A8E8I2</accession>
<sequence length="77" mass="8183">TNAGNGIVAFNSKHAAFPGLLPVPVGAGDVNYPKTGDHRLKHAVPSLRRSSFLPKCWRCTRSPTVCTTTCRGSTTTT</sequence>
<reference evidence="1" key="2">
    <citation type="submission" date="2016-06" db="EMBL/GenBank/DDBJ databases">
        <title>The genome of a short-lived fish provides insights into sex chromosome evolution and the genetic control of aging.</title>
        <authorList>
            <person name="Reichwald K."/>
            <person name="Felder M."/>
            <person name="Petzold A."/>
            <person name="Koch P."/>
            <person name="Groth M."/>
            <person name="Platzer M."/>
        </authorList>
    </citation>
    <scope>NUCLEOTIDE SEQUENCE</scope>
    <source>
        <tissue evidence="1">Brain</tissue>
    </source>
</reference>
<feature type="non-terminal residue" evidence="1">
    <location>
        <position position="1"/>
    </location>
</feature>
<organism evidence="1">
    <name type="scientific">Nothobranchius kadleci</name>
    <name type="common">African annual killifish</name>
    <dbReference type="NCBI Taxonomy" id="1051664"/>
    <lineage>
        <taxon>Eukaryota</taxon>
        <taxon>Metazoa</taxon>
        <taxon>Chordata</taxon>
        <taxon>Craniata</taxon>
        <taxon>Vertebrata</taxon>
        <taxon>Euteleostomi</taxon>
        <taxon>Actinopterygii</taxon>
        <taxon>Neopterygii</taxon>
        <taxon>Teleostei</taxon>
        <taxon>Neoteleostei</taxon>
        <taxon>Acanthomorphata</taxon>
        <taxon>Ovalentaria</taxon>
        <taxon>Atherinomorphae</taxon>
        <taxon>Cyprinodontiformes</taxon>
        <taxon>Nothobranchiidae</taxon>
        <taxon>Nothobranchius</taxon>
    </lineage>
</organism>
<protein>
    <submittedName>
        <fullName evidence="1">Uncharacterized protein</fullName>
    </submittedName>
</protein>
<feature type="non-terminal residue" evidence="1">
    <location>
        <position position="77"/>
    </location>
</feature>
<name>A0A1A8E8I2_NOTKA</name>
<dbReference type="EMBL" id="HAEA01014017">
    <property type="protein sequence ID" value="SBQ42497.1"/>
    <property type="molecule type" value="Transcribed_RNA"/>
</dbReference>
<dbReference type="AlphaFoldDB" id="A0A1A8E8I2"/>
<reference evidence="1" key="1">
    <citation type="submission" date="2016-05" db="EMBL/GenBank/DDBJ databases">
        <authorList>
            <person name="Lavstsen T."/>
            <person name="Jespersen J.S."/>
        </authorList>
    </citation>
    <scope>NUCLEOTIDE SEQUENCE</scope>
    <source>
        <tissue evidence="1">Brain</tissue>
    </source>
</reference>